<evidence type="ECO:0000256" key="8">
    <source>
        <dbReference type="SAM" id="MobiDB-lite"/>
    </source>
</evidence>
<dbReference type="PRINTS" id="PR00723">
    <property type="entry name" value="SUBTILISIN"/>
</dbReference>
<dbReference type="RefSeq" id="WP_096920403.1">
    <property type="nucleotide sequence ID" value="NZ_CP029487.1"/>
</dbReference>
<gene>
    <name evidence="12" type="ORF">CPZ25_008080</name>
</gene>
<evidence type="ECO:0000259" key="11">
    <source>
        <dbReference type="Pfam" id="PF00082"/>
    </source>
</evidence>
<feature type="chain" id="PRO_5020688364" description="Peptidase S8/S53 domain-containing protein" evidence="10">
    <location>
        <begin position="25"/>
        <end position="1204"/>
    </location>
</feature>
<keyword evidence="9" id="KW-1133">Transmembrane helix</keyword>
<feature type="region of interest" description="Disordered" evidence="8">
    <location>
        <begin position="133"/>
        <end position="196"/>
    </location>
</feature>
<keyword evidence="13" id="KW-1185">Reference proteome</keyword>
<evidence type="ECO:0000256" key="3">
    <source>
        <dbReference type="ARBA" id="ARBA00022801"/>
    </source>
</evidence>
<dbReference type="InterPro" id="IPR022398">
    <property type="entry name" value="Peptidase_S8_His-AS"/>
</dbReference>
<keyword evidence="2 6" id="KW-0645">Protease</keyword>
<dbReference type="InterPro" id="IPR015915">
    <property type="entry name" value="Kelch-typ_b-propeller"/>
</dbReference>
<dbReference type="PROSITE" id="PS00138">
    <property type="entry name" value="SUBTILASE_SER"/>
    <property type="match status" value="1"/>
</dbReference>
<feature type="region of interest" description="Disordered" evidence="8">
    <location>
        <begin position="1139"/>
        <end position="1164"/>
    </location>
</feature>
<feature type="compositionally biased region" description="Basic and acidic residues" evidence="8">
    <location>
        <begin position="167"/>
        <end position="178"/>
    </location>
</feature>
<keyword evidence="3 6" id="KW-0378">Hydrolase</keyword>
<evidence type="ECO:0000313" key="12">
    <source>
        <dbReference type="EMBL" id="QCT71288.1"/>
    </source>
</evidence>
<dbReference type="KEGG" id="emt:CPZ25_008080"/>
<keyword evidence="4 6" id="KW-0720">Serine protease</keyword>
<comment type="similarity">
    <text evidence="1 6 7">Belongs to the peptidase S8 family.</text>
</comment>
<feature type="signal peptide" evidence="10">
    <location>
        <begin position="1"/>
        <end position="24"/>
    </location>
</feature>
<dbReference type="InterPro" id="IPR023827">
    <property type="entry name" value="Peptidase_S8_Asp-AS"/>
</dbReference>
<dbReference type="PANTHER" id="PTHR43806:SF11">
    <property type="entry name" value="CEREVISIN-RELATED"/>
    <property type="match status" value="1"/>
</dbReference>
<keyword evidence="10" id="KW-0732">Signal</keyword>
<dbReference type="PROSITE" id="PS00136">
    <property type="entry name" value="SUBTILASE_ASP"/>
    <property type="match status" value="1"/>
</dbReference>
<keyword evidence="9" id="KW-0812">Transmembrane</keyword>
<dbReference type="GO" id="GO:0004252">
    <property type="term" value="F:serine-type endopeptidase activity"/>
    <property type="evidence" value="ECO:0007669"/>
    <property type="project" value="UniProtKB-UniRule"/>
</dbReference>
<evidence type="ECO:0000256" key="2">
    <source>
        <dbReference type="ARBA" id="ARBA00022670"/>
    </source>
</evidence>
<evidence type="ECO:0000256" key="5">
    <source>
        <dbReference type="PIRSR" id="PIRSR615500-1"/>
    </source>
</evidence>
<evidence type="ECO:0000256" key="9">
    <source>
        <dbReference type="SAM" id="Phobius"/>
    </source>
</evidence>
<evidence type="ECO:0000256" key="7">
    <source>
        <dbReference type="RuleBase" id="RU003355"/>
    </source>
</evidence>
<dbReference type="InterPro" id="IPR036852">
    <property type="entry name" value="Peptidase_S8/S53_dom_sf"/>
</dbReference>
<dbReference type="AlphaFoldDB" id="A0A4P9C6Z9"/>
<reference evidence="12 13" key="1">
    <citation type="submission" date="2018-05" db="EMBL/GenBank/DDBJ databases">
        <title>Genome comparison of Eubacterium sp.</title>
        <authorList>
            <person name="Feng Y."/>
            <person name="Sanchez-Andrea I."/>
            <person name="Stams A.J.M."/>
            <person name="De Vos W.M."/>
        </authorList>
    </citation>
    <scope>NUCLEOTIDE SEQUENCE [LARGE SCALE GENOMIC DNA]</scope>
    <source>
        <strain evidence="12 13">YI</strain>
    </source>
</reference>
<keyword evidence="9" id="KW-0472">Membrane</keyword>
<dbReference type="Gene3D" id="3.40.50.200">
    <property type="entry name" value="Peptidase S8/S53 domain"/>
    <property type="match status" value="2"/>
</dbReference>
<dbReference type="InterPro" id="IPR023828">
    <property type="entry name" value="Peptidase_S8_Ser-AS"/>
</dbReference>
<dbReference type="SUPFAM" id="SSF117281">
    <property type="entry name" value="Kelch motif"/>
    <property type="match status" value="1"/>
</dbReference>
<dbReference type="InterPro" id="IPR000209">
    <property type="entry name" value="Peptidase_S8/S53_dom"/>
</dbReference>
<dbReference type="PROSITE" id="PS51892">
    <property type="entry name" value="SUBTILASE"/>
    <property type="match status" value="1"/>
</dbReference>
<evidence type="ECO:0000313" key="13">
    <source>
        <dbReference type="Proteomes" id="UP000218387"/>
    </source>
</evidence>
<feature type="domain" description="Peptidase S8/S53" evidence="11">
    <location>
        <begin position="244"/>
        <end position="471"/>
    </location>
</feature>
<dbReference type="Pfam" id="PF00082">
    <property type="entry name" value="Peptidase_S8"/>
    <property type="match status" value="1"/>
</dbReference>
<dbReference type="GO" id="GO:0006508">
    <property type="term" value="P:proteolysis"/>
    <property type="evidence" value="ECO:0007669"/>
    <property type="project" value="UniProtKB-KW"/>
</dbReference>
<dbReference type="Gene3D" id="2.120.10.80">
    <property type="entry name" value="Kelch-type beta propeller"/>
    <property type="match status" value="1"/>
</dbReference>
<feature type="active site" description="Charge relay system" evidence="5 6">
    <location>
        <position position="308"/>
    </location>
</feature>
<dbReference type="EMBL" id="CP029487">
    <property type="protein sequence ID" value="QCT71288.1"/>
    <property type="molecule type" value="Genomic_DNA"/>
</dbReference>
<dbReference type="PROSITE" id="PS00137">
    <property type="entry name" value="SUBTILASE_HIS"/>
    <property type="match status" value="1"/>
</dbReference>
<feature type="compositionally biased region" description="Polar residues" evidence="8">
    <location>
        <begin position="1150"/>
        <end position="1161"/>
    </location>
</feature>
<evidence type="ECO:0000256" key="10">
    <source>
        <dbReference type="SAM" id="SignalP"/>
    </source>
</evidence>
<dbReference type="PANTHER" id="PTHR43806">
    <property type="entry name" value="PEPTIDASE S8"/>
    <property type="match status" value="1"/>
</dbReference>
<feature type="active site" description="Charge relay system" evidence="5 6">
    <location>
        <position position="674"/>
    </location>
</feature>
<protein>
    <recommendedName>
        <fullName evidence="11">Peptidase S8/S53 domain-containing protein</fullName>
    </recommendedName>
</protein>
<feature type="active site" description="Charge relay system" evidence="5 6">
    <location>
        <position position="252"/>
    </location>
</feature>
<dbReference type="InterPro" id="IPR015500">
    <property type="entry name" value="Peptidase_S8_subtilisin-rel"/>
</dbReference>
<sequence>MKKYLSLLLTALLVFGSLPLTALAEESQTPAITGDYVEGQAIVCVEGGLQSLNGGRSRSASDIQIVDSLMTISDSAAENGLLKSRSAAEGDTRQLVLVESAAGEDTQTLIESLKDNPSVLFAEPNYRVQVSTDEATADEISQAAAEPSAMVSAEPTPSAGTQDAEAEAEKPDSDEAKAQPEASPLQTEASQDAGVPATAINQDPVVQDMSNGLWSMDNRGQMGGTAGVDINTKPVWNAGNKGSKNVAVAVLDTGVDYTNDDLATQMWDKAETGVDLAGIDGGGTYGKNVCSIDLTATDPTDPMDNMLHGTHCAGTIGASWDKRGVDGVCEDLQLIAVKGMNSSGGGILSDLIQGYSYLSAVCDTLEAEGSATRLKAINNSWSMPSYSEALNTAITTLGQKGVVSVFAAGNSSTNLDLETNTTNGQLPKAYTLVVGAMNSDATKAVFSSYGKQTVDVFAPGSSILSTLPNEKTAYMAPFADPSANYIYDGYEGDKPGATDKEAQNGGLPFYYYSDTAANHTGDAVADGEAGKAMLGNGCLKTTEVSPSTTTTLISNPITINAADSAPTAFFSFGAQNVQSSFSRIEVIYVGEDGTTVSCPVVDKVTQVDGTTGAMRRYNLWEYSTVQLPDNFASQPFQLKLEIKVSDASAATGLYIDAVGIGTQKVAYGYEHGTSMATPAVTGSVALLAAKYFNESADVLATRIKGGTTDSANYTANSISGGYLNVEKAQNNPNPVVYEAGDQDGTVTLKGHFLGNEKGSITIDGADATAAVVNWSADVITLDKAKLSAEKGRHEVVIKAGQNTGRSNLSFGSDAAAQGFETLNLPQGESLTTLADQKGDVGTMAATGGALYYFNGSFLTAYTTTGISDTRNTQTKVWRYVPDSSGGVWEQLPSPDTVFMYDPTACAWQGNVYLMGADVNTQKTMLLRFNVDENSWTTACELPDGLPNQGTLINYKDQLIYAGGTLTDPENAGKTLAQDSCYQINPDEKTAELASFKLPEALASPRLAVGGTDREIITLYNNAGTCYSTSDDGKTWQKATADYDNGGQSLLTALGGTSTGAIATGLVKNYNDSEGFADTWTLKAGDQALTASCSVYYPAKTIAPVGIAYQNYFYVLSHVSKDMEASGLVFKRMAVSTNDAAETTPGGGGSSEDNQQNGSAGQTKAEKASVNTGIVADSTLSTVICMGLLALCLAGSVLAGRRKEG</sequence>
<evidence type="ECO:0000256" key="4">
    <source>
        <dbReference type="ARBA" id="ARBA00022825"/>
    </source>
</evidence>
<evidence type="ECO:0000256" key="1">
    <source>
        <dbReference type="ARBA" id="ARBA00011073"/>
    </source>
</evidence>
<feature type="transmembrane region" description="Helical" evidence="9">
    <location>
        <begin position="1179"/>
        <end position="1199"/>
    </location>
</feature>
<organism evidence="12 13">
    <name type="scientific">Eubacterium maltosivorans</name>
    <dbReference type="NCBI Taxonomy" id="2041044"/>
    <lineage>
        <taxon>Bacteria</taxon>
        <taxon>Bacillati</taxon>
        <taxon>Bacillota</taxon>
        <taxon>Clostridia</taxon>
        <taxon>Eubacteriales</taxon>
        <taxon>Eubacteriaceae</taxon>
        <taxon>Eubacterium</taxon>
    </lineage>
</organism>
<proteinExistence type="inferred from homology"/>
<accession>A0A4P9C6Z9</accession>
<evidence type="ECO:0000256" key="6">
    <source>
        <dbReference type="PROSITE-ProRule" id="PRU01240"/>
    </source>
</evidence>
<dbReference type="SUPFAM" id="SSF52743">
    <property type="entry name" value="Subtilisin-like"/>
    <property type="match status" value="1"/>
</dbReference>
<name>A0A4P9C6Z9_EUBML</name>
<dbReference type="InterPro" id="IPR050131">
    <property type="entry name" value="Peptidase_S8_subtilisin-like"/>
</dbReference>
<dbReference type="Proteomes" id="UP000218387">
    <property type="component" value="Chromosome"/>
</dbReference>